<dbReference type="PANTHER" id="PTHR39335:SF1">
    <property type="entry name" value="BLL4220 PROTEIN"/>
    <property type="match status" value="1"/>
</dbReference>
<feature type="compositionally biased region" description="Low complexity" evidence="1">
    <location>
        <begin position="28"/>
        <end position="42"/>
    </location>
</feature>
<dbReference type="PANTHER" id="PTHR39335">
    <property type="entry name" value="BLL4220 PROTEIN"/>
    <property type="match status" value="1"/>
</dbReference>
<name>A0A1E3S126_9MYCO</name>
<dbReference type="EMBL" id="MIGZ01000011">
    <property type="protein sequence ID" value="ODQ95873.1"/>
    <property type="molecule type" value="Genomic_DNA"/>
</dbReference>
<protein>
    <recommendedName>
        <fullName evidence="5">Lipoprotein</fullName>
    </recommendedName>
</protein>
<dbReference type="AlphaFoldDB" id="A0A1E3S126"/>
<proteinExistence type="predicted"/>
<dbReference type="GO" id="GO:0043448">
    <property type="term" value="P:alkane catabolic process"/>
    <property type="evidence" value="ECO:0007669"/>
    <property type="project" value="TreeGrafter"/>
</dbReference>
<feature type="region of interest" description="Disordered" evidence="1">
    <location>
        <begin position="28"/>
        <end position="52"/>
    </location>
</feature>
<feature type="signal peptide" evidence="2">
    <location>
        <begin position="1"/>
        <end position="19"/>
    </location>
</feature>
<accession>A0A1E3S126</accession>
<reference evidence="4" key="1">
    <citation type="submission" date="2016-09" db="EMBL/GenBank/DDBJ databases">
        <authorList>
            <person name="Greninger A.L."/>
            <person name="Jerome K.R."/>
            <person name="Mcnair B."/>
            <person name="Wallis C."/>
            <person name="Fang F."/>
        </authorList>
    </citation>
    <scope>NUCLEOTIDE SEQUENCE [LARGE SCALE GENOMIC DNA]</scope>
    <source>
        <strain evidence="4">M7</strain>
    </source>
</reference>
<feature type="chain" id="PRO_5009135331" description="Lipoprotein" evidence="2">
    <location>
        <begin position="20"/>
        <end position="176"/>
    </location>
</feature>
<keyword evidence="4" id="KW-1185">Reference proteome</keyword>
<dbReference type="Proteomes" id="UP000094243">
    <property type="component" value="Unassembled WGS sequence"/>
</dbReference>
<evidence type="ECO:0000256" key="1">
    <source>
        <dbReference type="SAM" id="MobiDB-lite"/>
    </source>
</evidence>
<comment type="caution">
    <text evidence="3">The sequence shown here is derived from an EMBL/GenBank/DDBJ whole genome shotgun (WGS) entry which is preliminary data.</text>
</comment>
<sequence length="176" mass="18074">MLALSALLLTGCSAFTNKAATSSATSTTQSALAAPRTDAVTPAPVPPPATTGVLPTREVSLTIDDRGDLGEIVVDSTGHALYAFSADQPDEPTCYDACADTWLPLLASGAPAGTIGIDVASVHSVPRSDGGNQVTYKGTPLYRYAGDTGDRVANGQGLDMFGGEWHVLRKDGRPLA</sequence>
<dbReference type="OrthoDB" id="597632at2"/>
<organism evidence="3 4">
    <name type="scientific">Mycolicibacterium holsaticum</name>
    <dbReference type="NCBI Taxonomy" id="152142"/>
    <lineage>
        <taxon>Bacteria</taxon>
        <taxon>Bacillati</taxon>
        <taxon>Actinomycetota</taxon>
        <taxon>Actinomycetes</taxon>
        <taxon>Mycobacteriales</taxon>
        <taxon>Mycobacteriaceae</taxon>
        <taxon>Mycolicibacterium</taxon>
    </lineage>
</organism>
<dbReference type="InterPro" id="IPR005297">
    <property type="entry name" value="Lipoprotein_repeat"/>
</dbReference>
<evidence type="ECO:0000313" key="3">
    <source>
        <dbReference type="EMBL" id="ODQ95873.1"/>
    </source>
</evidence>
<gene>
    <name evidence="3" type="ORF">BHQ17_03345</name>
</gene>
<keyword evidence="2" id="KW-0732">Signal</keyword>
<evidence type="ECO:0008006" key="5">
    <source>
        <dbReference type="Google" id="ProtNLM"/>
    </source>
</evidence>
<evidence type="ECO:0000313" key="4">
    <source>
        <dbReference type="Proteomes" id="UP000094243"/>
    </source>
</evidence>
<dbReference type="Pfam" id="PF03640">
    <property type="entry name" value="Lipoprotein_15"/>
    <property type="match status" value="2"/>
</dbReference>
<evidence type="ECO:0000256" key="2">
    <source>
        <dbReference type="SAM" id="SignalP"/>
    </source>
</evidence>